<dbReference type="PANTHER" id="PTHR10878">
    <property type="entry name" value="SEGMENT POLARITY PROTEIN DISHEVELLED"/>
    <property type="match status" value="1"/>
</dbReference>
<evidence type="ECO:0000313" key="23">
    <source>
        <dbReference type="Proteomes" id="UP001066276"/>
    </source>
</evidence>
<evidence type="ECO:0000256" key="2">
    <source>
        <dbReference type="ARBA" id="ARBA00004529"/>
    </source>
</evidence>
<dbReference type="InterPro" id="IPR038207">
    <property type="entry name" value="DIX_dom_sf"/>
</dbReference>
<organism evidence="22 23">
    <name type="scientific">Pleurodeles waltl</name>
    <name type="common">Iberian ribbed newt</name>
    <dbReference type="NCBI Taxonomy" id="8319"/>
    <lineage>
        <taxon>Eukaryota</taxon>
        <taxon>Metazoa</taxon>
        <taxon>Chordata</taxon>
        <taxon>Craniata</taxon>
        <taxon>Vertebrata</taxon>
        <taxon>Euteleostomi</taxon>
        <taxon>Amphibia</taxon>
        <taxon>Batrachia</taxon>
        <taxon>Caudata</taxon>
        <taxon>Salamandroidea</taxon>
        <taxon>Salamandridae</taxon>
        <taxon>Pleurodelinae</taxon>
        <taxon>Pleurodeles</taxon>
    </lineage>
</organism>
<keyword evidence="23" id="KW-1185">Reference proteome</keyword>
<dbReference type="GO" id="GO:0001725">
    <property type="term" value="C:stress fiber"/>
    <property type="evidence" value="ECO:0007669"/>
    <property type="project" value="UniProtKB-SubCell"/>
</dbReference>
<comment type="similarity">
    <text evidence="13">Belongs to the DIXDC1 family.</text>
</comment>
<feature type="compositionally biased region" description="Polar residues" evidence="19">
    <location>
        <begin position="133"/>
        <end position="157"/>
    </location>
</feature>
<keyword evidence="10" id="KW-0009">Actin-binding</keyword>
<dbReference type="SUPFAM" id="SSF47576">
    <property type="entry name" value="Calponin-homology domain, CH-domain"/>
    <property type="match status" value="1"/>
</dbReference>
<evidence type="ECO:0000256" key="15">
    <source>
        <dbReference type="ARBA" id="ARBA00077663"/>
    </source>
</evidence>
<evidence type="ECO:0000256" key="4">
    <source>
        <dbReference type="ARBA" id="ARBA00022490"/>
    </source>
</evidence>
<sequence length="669" mass="74786">MLACLARGGLQDILQEGFTEQQLQAYVAWVNSQLKKKPDVKPIHDLRQDLRDGVVLAHLIEIVAGERLNGIQGSPGSPQEMRGNVEKVLQFVASKKIRMHQTSAKDIVDGNLKSAMRLILALAAHFKPGSGRTGSQSEAGLAGKTQNSTTASHRPHSTTAMVQGAVTALADVRQDVSRSGRDVFRYRRRSSSVDDEIENPYWSVRAMVQQYEGQPDGPPSPTSPSSLTSSSPAHSGKTESIATQPEERGDFGSTHAEETDFKTEESSSVFLPDWQAGTPALYLETSWEDQLLEQQDHLEKGMEEAKRMISGLQALLLNGSLPEDEQVGSYALTEEGACTEEQLVIIKSRLDQSMEENQGLKKQLLKFKQETRNLQGIKDALQQRMAQQESSVLQLKQELLRANMDKDELRSQNIELQRKLEERSRLLGEYKKEIGQKDRLLQQHQAKLDEATRKLSEANRHKLPGYSSHSTHSNGFLHTGSKAPATVSNTQRGVNDLQLVRDALRSLRNGFSGHDPQHHTIDSLEQGISSLMERLHTIEVQRRQDKRVRARSPGNRTASEYRDSWPPNSKMPHSHSTPAVSSGACTKVLYFTDRSLTPFMVNIPKRLGDVTLSDFKAAIDREGTYRYHFKALDPEFGTVKEEVFHDDDIIPGWEGKIVAWVEEDHGDPK</sequence>
<keyword evidence="4" id="KW-0963">Cytoplasm</keyword>
<evidence type="ECO:0000256" key="14">
    <source>
        <dbReference type="ARBA" id="ARBA00068877"/>
    </source>
</evidence>
<feature type="region of interest" description="Disordered" evidence="19">
    <location>
        <begin position="128"/>
        <end position="157"/>
    </location>
</feature>
<dbReference type="PANTHER" id="PTHR10878:SF22">
    <property type="entry name" value="DIXIN"/>
    <property type="match status" value="1"/>
</dbReference>
<keyword evidence="9 18" id="KW-0175">Coiled coil</keyword>
<dbReference type="SUPFAM" id="SSF54236">
    <property type="entry name" value="Ubiquitin-like"/>
    <property type="match status" value="1"/>
</dbReference>
<evidence type="ECO:0000256" key="7">
    <source>
        <dbReference type="ARBA" id="ARBA00022843"/>
    </source>
</evidence>
<dbReference type="FunFam" id="2.40.240.130:FF:000003">
    <property type="entry name" value="Dixin isoform 1"/>
    <property type="match status" value="1"/>
</dbReference>
<evidence type="ECO:0000259" key="21">
    <source>
        <dbReference type="PROSITE" id="PS50841"/>
    </source>
</evidence>
<feature type="region of interest" description="Disordered" evidence="19">
    <location>
        <begin position="462"/>
        <end position="493"/>
    </location>
</feature>
<dbReference type="InterPro" id="IPR015506">
    <property type="entry name" value="Dsh/Dvl-rel"/>
</dbReference>
<dbReference type="PROSITE" id="PS50841">
    <property type="entry name" value="DIX"/>
    <property type="match status" value="1"/>
</dbReference>
<evidence type="ECO:0000256" key="9">
    <source>
        <dbReference type="ARBA" id="ARBA00023054"/>
    </source>
</evidence>
<evidence type="ECO:0000256" key="12">
    <source>
        <dbReference type="ARBA" id="ARBA00058710"/>
    </source>
</evidence>
<comment type="subcellular location">
    <subcellularLocation>
        <location evidence="1">Cell junction</location>
        <location evidence="1">Focal adhesion</location>
    </subcellularLocation>
    <subcellularLocation>
        <location evidence="2">Cytoplasm</location>
        <location evidence="2">Cytoskeleton</location>
        <location evidence="2">Stress fiber</location>
    </subcellularLocation>
</comment>
<feature type="region of interest" description="Disordered" evidence="19">
    <location>
        <begin position="543"/>
        <end position="579"/>
    </location>
</feature>
<accession>A0AAV7UNY5</accession>
<evidence type="ECO:0000256" key="1">
    <source>
        <dbReference type="ARBA" id="ARBA00004246"/>
    </source>
</evidence>
<dbReference type="Pfam" id="PF00778">
    <property type="entry name" value="DIX"/>
    <property type="match status" value="1"/>
</dbReference>
<evidence type="ECO:0000256" key="8">
    <source>
        <dbReference type="ARBA" id="ARBA00022949"/>
    </source>
</evidence>
<keyword evidence="8" id="KW-0965">Cell junction</keyword>
<dbReference type="GO" id="GO:0003779">
    <property type="term" value="F:actin binding"/>
    <property type="evidence" value="ECO:0007669"/>
    <property type="project" value="UniProtKB-KW"/>
</dbReference>
<dbReference type="AlphaFoldDB" id="A0AAV7UNY5"/>
<protein>
    <recommendedName>
        <fullName evidence="14">Dixin</fullName>
    </recommendedName>
    <alternativeName>
        <fullName evidence="15">Coiled-coil protein DIX1</fullName>
    </alternativeName>
    <alternativeName>
        <fullName evidence="16">DIX domain-containing protein 1</fullName>
    </alternativeName>
</protein>
<evidence type="ECO:0000256" key="18">
    <source>
        <dbReference type="SAM" id="Coils"/>
    </source>
</evidence>
<comment type="function">
    <text evidence="12">Positive effector of the Wnt signaling pathway; activates WNT3A signaling via DVL2. Regulates JNK activation by AXIN1 and DVL2.</text>
</comment>
<feature type="domain" description="DIX" evidence="21">
    <location>
        <begin position="585"/>
        <end position="665"/>
    </location>
</feature>
<dbReference type="Gene3D" id="2.40.240.130">
    <property type="match status" value="1"/>
</dbReference>
<keyword evidence="5" id="KW-0597">Phosphoprotein</keyword>
<dbReference type="InterPro" id="IPR001158">
    <property type="entry name" value="DIX"/>
</dbReference>
<dbReference type="InterPro" id="IPR036872">
    <property type="entry name" value="CH_dom_sf"/>
</dbReference>
<dbReference type="Gene3D" id="1.10.418.10">
    <property type="entry name" value="Calponin-like domain"/>
    <property type="match status" value="1"/>
</dbReference>
<dbReference type="EMBL" id="JANPWB010000005">
    <property type="protein sequence ID" value="KAJ1189332.1"/>
    <property type="molecule type" value="Genomic_DNA"/>
</dbReference>
<dbReference type="Proteomes" id="UP001066276">
    <property type="component" value="Chromosome 3_1"/>
</dbReference>
<keyword evidence="11" id="KW-0206">Cytoskeleton</keyword>
<feature type="compositionally biased region" description="Low complexity" evidence="19">
    <location>
        <begin position="223"/>
        <end position="232"/>
    </location>
</feature>
<dbReference type="Pfam" id="PF00307">
    <property type="entry name" value="CH"/>
    <property type="match status" value="1"/>
</dbReference>
<evidence type="ECO:0000256" key="19">
    <source>
        <dbReference type="SAM" id="MobiDB-lite"/>
    </source>
</evidence>
<feature type="compositionally biased region" description="Basic and acidic residues" evidence="19">
    <location>
        <begin position="245"/>
        <end position="265"/>
    </location>
</feature>
<evidence type="ECO:0000256" key="3">
    <source>
        <dbReference type="ARBA" id="ARBA00022473"/>
    </source>
</evidence>
<evidence type="ECO:0000256" key="11">
    <source>
        <dbReference type="ARBA" id="ARBA00023212"/>
    </source>
</evidence>
<name>A0AAV7UNY5_PLEWA</name>
<evidence type="ECO:0000313" key="22">
    <source>
        <dbReference type="EMBL" id="KAJ1189332.1"/>
    </source>
</evidence>
<feature type="coiled-coil region" evidence="18">
    <location>
        <begin position="350"/>
        <end position="461"/>
    </location>
</feature>
<dbReference type="SMART" id="SM00033">
    <property type="entry name" value="CH"/>
    <property type="match status" value="1"/>
</dbReference>
<evidence type="ECO:0000256" key="5">
    <source>
        <dbReference type="ARBA" id="ARBA00022553"/>
    </source>
</evidence>
<dbReference type="GO" id="GO:0060070">
    <property type="term" value="P:canonical Wnt signaling pathway"/>
    <property type="evidence" value="ECO:0007669"/>
    <property type="project" value="TreeGrafter"/>
</dbReference>
<feature type="compositionally biased region" description="Polar residues" evidence="19">
    <location>
        <begin position="467"/>
        <end position="476"/>
    </location>
</feature>
<evidence type="ECO:0000256" key="16">
    <source>
        <dbReference type="ARBA" id="ARBA00079899"/>
    </source>
</evidence>
<keyword evidence="3" id="KW-0217">Developmental protein</keyword>
<keyword evidence="7" id="KW-0832">Ubl conjugation</keyword>
<dbReference type="PROSITE" id="PS50021">
    <property type="entry name" value="CH"/>
    <property type="match status" value="1"/>
</dbReference>
<keyword evidence="6 17" id="KW-0879">Wnt signaling pathway</keyword>
<evidence type="ECO:0000256" key="10">
    <source>
        <dbReference type="ARBA" id="ARBA00023203"/>
    </source>
</evidence>
<feature type="region of interest" description="Disordered" evidence="19">
    <location>
        <begin position="211"/>
        <end position="270"/>
    </location>
</feature>
<dbReference type="GO" id="GO:0005829">
    <property type="term" value="C:cytosol"/>
    <property type="evidence" value="ECO:0007669"/>
    <property type="project" value="TreeGrafter"/>
</dbReference>
<gene>
    <name evidence="22" type="ORF">NDU88_006080</name>
</gene>
<evidence type="ECO:0000256" key="6">
    <source>
        <dbReference type="ARBA" id="ARBA00022687"/>
    </source>
</evidence>
<dbReference type="InterPro" id="IPR029071">
    <property type="entry name" value="Ubiquitin-like_domsf"/>
</dbReference>
<dbReference type="InterPro" id="IPR001715">
    <property type="entry name" value="CH_dom"/>
</dbReference>
<dbReference type="SMART" id="SM00021">
    <property type="entry name" value="DAX"/>
    <property type="match status" value="1"/>
</dbReference>
<comment type="caution">
    <text evidence="22">The sequence shown here is derived from an EMBL/GenBank/DDBJ whole genome shotgun (WGS) entry which is preliminary data.</text>
</comment>
<proteinExistence type="inferred from homology"/>
<dbReference type="CDD" id="cd21213">
    <property type="entry name" value="CH_DIXDC1"/>
    <property type="match status" value="1"/>
</dbReference>
<dbReference type="GO" id="GO:0005925">
    <property type="term" value="C:focal adhesion"/>
    <property type="evidence" value="ECO:0007669"/>
    <property type="project" value="UniProtKB-SubCell"/>
</dbReference>
<dbReference type="FunFam" id="1.10.418.10:FF:000054">
    <property type="entry name" value="Dixin isoform 1"/>
    <property type="match status" value="1"/>
</dbReference>
<evidence type="ECO:0000256" key="13">
    <source>
        <dbReference type="ARBA" id="ARBA00060765"/>
    </source>
</evidence>
<evidence type="ECO:0000259" key="20">
    <source>
        <dbReference type="PROSITE" id="PS50021"/>
    </source>
</evidence>
<evidence type="ECO:0000256" key="17">
    <source>
        <dbReference type="PROSITE-ProRule" id="PRU00069"/>
    </source>
</evidence>
<feature type="domain" description="Calponin-homology (CH)" evidence="20">
    <location>
        <begin position="20"/>
        <end position="127"/>
    </location>
</feature>
<reference evidence="22" key="1">
    <citation type="journal article" date="2022" name="bioRxiv">
        <title>Sequencing and chromosome-scale assembly of the giantPleurodeles waltlgenome.</title>
        <authorList>
            <person name="Brown T."/>
            <person name="Elewa A."/>
            <person name="Iarovenko S."/>
            <person name="Subramanian E."/>
            <person name="Araus A.J."/>
            <person name="Petzold A."/>
            <person name="Susuki M."/>
            <person name="Suzuki K.-i.T."/>
            <person name="Hayashi T."/>
            <person name="Toyoda A."/>
            <person name="Oliveira C."/>
            <person name="Osipova E."/>
            <person name="Leigh N.D."/>
            <person name="Simon A."/>
            <person name="Yun M.H."/>
        </authorList>
    </citation>
    <scope>NUCLEOTIDE SEQUENCE</scope>
    <source>
        <strain evidence="22">20211129_DDA</strain>
        <tissue evidence="22">Liver</tissue>
    </source>
</reference>